<dbReference type="GO" id="GO:0006364">
    <property type="term" value="P:rRNA processing"/>
    <property type="evidence" value="ECO:0007669"/>
    <property type="project" value="InterPro"/>
</dbReference>
<protein>
    <recommendedName>
        <fullName evidence="4">Ribosome-binding factor A</fullName>
    </recommendedName>
</protein>
<evidence type="ECO:0000313" key="3">
    <source>
        <dbReference type="Proteomes" id="UP001465755"/>
    </source>
</evidence>
<feature type="region of interest" description="Disordered" evidence="1">
    <location>
        <begin position="25"/>
        <end position="51"/>
    </location>
</feature>
<keyword evidence="3" id="KW-1185">Reference proteome</keyword>
<gene>
    <name evidence="2" type="ORF">WJX73_005628</name>
</gene>
<dbReference type="Proteomes" id="UP001465755">
    <property type="component" value="Unassembled WGS sequence"/>
</dbReference>
<sequence>MQNVVDQRPSRSFGNLSLQHFSTGAPEFVEDQHGDERPDTDRDIAEGEDHVPEPVDVKYRSATERVWPAEKHQRKFGAKVQRALASLLSSRRDNSLQTLVNMGFTVEEVRMSPDNLIAYILWSCLPGQEEQAERTLRHSAGRMRGSLAHAMQVRRVPRLEFRLNELTAQQQQIEDILQRLDREG</sequence>
<feature type="compositionally biased region" description="Basic and acidic residues" evidence="1">
    <location>
        <begin position="30"/>
        <end position="51"/>
    </location>
</feature>
<name>A0AAW1PZG0_9CHLO</name>
<proteinExistence type="predicted"/>
<dbReference type="InterPro" id="IPR023799">
    <property type="entry name" value="RbfA_dom_sf"/>
</dbReference>
<evidence type="ECO:0008006" key="4">
    <source>
        <dbReference type="Google" id="ProtNLM"/>
    </source>
</evidence>
<dbReference type="AlphaFoldDB" id="A0AAW1PZG0"/>
<accession>A0AAW1PZG0</accession>
<dbReference type="InterPro" id="IPR000238">
    <property type="entry name" value="RbfA"/>
</dbReference>
<reference evidence="2 3" key="1">
    <citation type="journal article" date="2024" name="Nat. Commun.">
        <title>Phylogenomics reveals the evolutionary origins of lichenization in chlorophyte algae.</title>
        <authorList>
            <person name="Puginier C."/>
            <person name="Libourel C."/>
            <person name="Otte J."/>
            <person name="Skaloud P."/>
            <person name="Haon M."/>
            <person name="Grisel S."/>
            <person name="Petersen M."/>
            <person name="Berrin J.G."/>
            <person name="Delaux P.M."/>
            <person name="Dal Grande F."/>
            <person name="Keller J."/>
        </authorList>
    </citation>
    <scope>NUCLEOTIDE SEQUENCE [LARGE SCALE GENOMIC DNA]</scope>
    <source>
        <strain evidence="2 3">SAG 2036</strain>
    </source>
</reference>
<dbReference type="Pfam" id="PF02033">
    <property type="entry name" value="RBFA"/>
    <property type="match status" value="1"/>
</dbReference>
<dbReference type="EMBL" id="JALJOQ010000001">
    <property type="protein sequence ID" value="KAK9815035.1"/>
    <property type="molecule type" value="Genomic_DNA"/>
</dbReference>
<comment type="caution">
    <text evidence="2">The sequence shown here is derived from an EMBL/GenBank/DDBJ whole genome shotgun (WGS) entry which is preliminary data.</text>
</comment>
<evidence type="ECO:0000313" key="2">
    <source>
        <dbReference type="EMBL" id="KAK9815035.1"/>
    </source>
</evidence>
<dbReference type="Gene3D" id="3.30.300.20">
    <property type="match status" value="1"/>
</dbReference>
<organism evidence="2 3">
    <name type="scientific">Symbiochloris irregularis</name>
    <dbReference type="NCBI Taxonomy" id="706552"/>
    <lineage>
        <taxon>Eukaryota</taxon>
        <taxon>Viridiplantae</taxon>
        <taxon>Chlorophyta</taxon>
        <taxon>core chlorophytes</taxon>
        <taxon>Trebouxiophyceae</taxon>
        <taxon>Trebouxiales</taxon>
        <taxon>Trebouxiaceae</taxon>
        <taxon>Symbiochloris</taxon>
    </lineage>
</organism>
<dbReference type="InterPro" id="IPR015946">
    <property type="entry name" value="KH_dom-like_a/b"/>
</dbReference>
<evidence type="ECO:0000256" key="1">
    <source>
        <dbReference type="SAM" id="MobiDB-lite"/>
    </source>
</evidence>
<dbReference type="SUPFAM" id="SSF89919">
    <property type="entry name" value="Ribosome-binding factor A, RbfA"/>
    <property type="match status" value="1"/>
</dbReference>